<keyword evidence="3" id="KW-1185">Reference proteome</keyword>
<keyword evidence="2" id="KW-0378">Hydrolase</keyword>
<dbReference type="SUPFAM" id="SSF53474">
    <property type="entry name" value="alpha/beta-Hydrolases"/>
    <property type="match status" value="1"/>
</dbReference>
<name>A0A3R9QNE0_9BACI</name>
<dbReference type="PANTHER" id="PTHR22946:SF0">
    <property type="entry name" value="DIENELACTONE HYDROLASE DOMAIN-CONTAINING PROTEIN"/>
    <property type="match status" value="1"/>
</dbReference>
<dbReference type="AlphaFoldDB" id="A0A3R9QNE0"/>
<sequence length="282" mass="32143">MNVLYESIENNSFTISLGDDLYLRGEVHAPKERTNKPVILVCHGFKGHKDWNFIPYAAEELANNGYYAIRFNFSCNGVKDNDFDELDKFAVNTYSRELEDIAVLIGQMREQKLPYSDHFDMERIGMIGHSRGGATSIIFASEHSEIKSVVCWNGVSNIDFFNEDLKQDIRKNGVGYIANKRTNQNMPLKSNILEDIENNQERFNILSILESIHVPVLFLQGDADGKWLKEGAEKMNDAAAKHSLVRIEDGTHTFNAAHPLDEVPVQLEQALHETIYFFNQNI</sequence>
<proteinExistence type="predicted"/>
<evidence type="ECO:0000313" key="2">
    <source>
        <dbReference type="EMBL" id="RSL34731.1"/>
    </source>
</evidence>
<gene>
    <name evidence="2" type="ORF">D7Z54_02505</name>
</gene>
<dbReference type="InterPro" id="IPR029058">
    <property type="entry name" value="AB_hydrolase_fold"/>
</dbReference>
<dbReference type="GO" id="GO:0016787">
    <property type="term" value="F:hydrolase activity"/>
    <property type="evidence" value="ECO:0007669"/>
    <property type="project" value="UniProtKB-KW"/>
</dbReference>
<organism evidence="2 3">
    <name type="scientific">Salibacterium salarium</name>
    <dbReference type="NCBI Taxonomy" id="284579"/>
    <lineage>
        <taxon>Bacteria</taxon>
        <taxon>Bacillati</taxon>
        <taxon>Bacillota</taxon>
        <taxon>Bacilli</taxon>
        <taxon>Bacillales</taxon>
        <taxon>Bacillaceae</taxon>
    </lineage>
</organism>
<accession>A0A3R9QNE0</accession>
<dbReference type="EMBL" id="RBVX01000002">
    <property type="protein sequence ID" value="RSL34731.1"/>
    <property type="molecule type" value="Genomic_DNA"/>
</dbReference>
<feature type="domain" description="Dienelactone hydrolase" evidence="1">
    <location>
        <begin position="26"/>
        <end position="280"/>
    </location>
</feature>
<dbReference type="Proteomes" id="UP000275076">
    <property type="component" value="Unassembled WGS sequence"/>
</dbReference>
<dbReference type="InterPro" id="IPR002925">
    <property type="entry name" value="Dienelactn_hydro"/>
</dbReference>
<dbReference type="InterPro" id="IPR050261">
    <property type="entry name" value="FrsA_esterase"/>
</dbReference>
<dbReference type="OrthoDB" id="9812921at2"/>
<dbReference type="Pfam" id="PF01738">
    <property type="entry name" value="DLH"/>
    <property type="match status" value="1"/>
</dbReference>
<comment type="caution">
    <text evidence="2">The sequence shown here is derived from an EMBL/GenBank/DDBJ whole genome shotgun (WGS) entry which is preliminary data.</text>
</comment>
<dbReference type="Gene3D" id="3.40.50.1820">
    <property type="entry name" value="alpha/beta hydrolase"/>
    <property type="match status" value="1"/>
</dbReference>
<dbReference type="PANTHER" id="PTHR22946">
    <property type="entry name" value="DIENELACTONE HYDROLASE DOMAIN-CONTAINING PROTEIN-RELATED"/>
    <property type="match status" value="1"/>
</dbReference>
<evidence type="ECO:0000313" key="3">
    <source>
        <dbReference type="Proteomes" id="UP000275076"/>
    </source>
</evidence>
<evidence type="ECO:0000259" key="1">
    <source>
        <dbReference type="Pfam" id="PF01738"/>
    </source>
</evidence>
<reference evidence="2 3" key="1">
    <citation type="submission" date="2018-10" db="EMBL/GenBank/DDBJ databases">
        <title>Draft genome sequence of Bacillus salarius IM0101, isolated from a hypersaline soil in Inner Mongolia, China.</title>
        <authorList>
            <person name="Yamprayoonswat W."/>
            <person name="Boonvisut S."/>
            <person name="Jumpathong W."/>
            <person name="Sittihan S."/>
            <person name="Ruangsuj P."/>
            <person name="Wanthongcharoen S."/>
            <person name="Thongpramul N."/>
            <person name="Pimmason S."/>
            <person name="Yu B."/>
            <person name="Yasawong M."/>
        </authorList>
    </citation>
    <scope>NUCLEOTIDE SEQUENCE [LARGE SCALE GENOMIC DNA]</scope>
    <source>
        <strain evidence="2 3">IM0101</strain>
    </source>
</reference>
<protein>
    <submittedName>
        <fullName evidence="2">Alpha/beta hydrolase</fullName>
    </submittedName>
</protein>